<dbReference type="InterPro" id="IPR053385">
    <property type="entry name" value="ABC_transport_permease"/>
</dbReference>
<dbReference type="InterPro" id="IPR050366">
    <property type="entry name" value="BP-dependent_transpt_permease"/>
</dbReference>
<dbReference type="NCBIfam" id="NF045474">
    <property type="entry name" value="Opp2C"/>
    <property type="match status" value="1"/>
</dbReference>
<evidence type="ECO:0000256" key="6">
    <source>
        <dbReference type="ARBA" id="ARBA00023136"/>
    </source>
</evidence>
<keyword evidence="3" id="KW-1003">Cell membrane</keyword>
<keyword evidence="2 8" id="KW-0813">Transport</keyword>
<dbReference type="InterPro" id="IPR025966">
    <property type="entry name" value="OppC_N"/>
</dbReference>
<dbReference type="PROSITE" id="PS50928">
    <property type="entry name" value="ABC_TM1"/>
    <property type="match status" value="1"/>
</dbReference>
<reference evidence="10" key="1">
    <citation type="journal article" date="2020" name="mSystems">
        <title>Genome- and Community-Level Interaction Insights into Carbon Utilization and Element Cycling Functions of Hydrothermarchaeota in Hydrothermal Sediment.</title>
        <authorList>
            <person name="Zhou Z."/>
            <person name="Liu Y."/>
            <person name="Xu W."/>
            <person name="Pan J."/>
            <person name="Luo Z.H."/>
            <person name="Li M."/>
        </authorList>
    </citation>
    <scope>NUCLEOTIDE SEQUENCE [LARGE SCALE GENOMIC DNA]</scope>
    <source>
        <strain evidence="10">SpSt-34</strain>
    </source>
</reference>
<feature type="transmembrane region" description="Helical" evidence="8">
    <location>
        <begin position="153"/>
        <end position="170"/>
    </location>
</feature>
<dbReference type="Gene3D" id="1.10.3720.10">
    <property type="entry name" value="MetI-like"/>
    <property type="match status" value="1"/>
</dbReference>
<comment type="subcellular location">
    <subcellularLocation>
        <location evidence="1 8">Cell membrane</location>
        <topology evidence="1 8">Multi-pass membrane protein</topology>
    </subcellularLocation>
</comment>
<evidence type="ECO:0000259" key="9">
    <source>
        <dbReference type="PROSITE" id="PS50928"/>
    </source>
</evidence>
<dbReference type="GO" id="GO:0055085">
    <property type="term" value="P:transmembrane transport"/>
    <property type="evidence" value="ECO:0007669"/>
    <property type="project" value="InterPro"/>
</dbReference>
<dbReference type="SUPFAM" id="SSF161098">
    <property type="entry name" value="MetI-like"/>
    <property type="match status" value="1"/>
</dbReference>
<feature type="transmembrane region" description="Helical" evidence="8">
    <location>
        <begin position="126"/>
        <end position="147"/>
    </location>
</feature>
<evidence type="ECO:0000256" key="7">
    <source>
        <dbReference type="ARBA" id="ARBA00024202"/>
    </source>
</evidence>
<feature type="domain" description="ABC transmembrane type-1" evidence="9">
    <location>
        <begin position="95"/>
        <end position="280"/>
    </location>
</feature>
<keyword evidence="5 8" id="KW-1133">Transmembrane helix</keyword>
<dbReference type="InterPro" id="IPR035906">
    <property type="entry name" value="MetI-like_sf"/>
</dbReference>
<sequence>MNKIILFKNFNEIAECWFRQRTKHFSKQKTLVIGLIMIFGLIFMAIFAPYITPYDPVEVNLRNNLLPPSWEHPFGTDNLGRDVFTRVIYATRIDLLAGFLVVGISMTIGLLIGIIAGYYSGKMDKILVGMIDTFLALPDIILALVIVSSLGPGIYNAIVSLSLFGWVKYARVSRSLTLSVKEKEFIEAIKAIGASDFYIITRHIVPNIIAPILTLAALHIGHAILSLAALGFLGLGVQPPMPEWGAMLNEGRAFLRVGWWLSVFPGLMIMTTVLAFNLLSDGLRDIFDPRVREEVIK</sequence>
<feature type="transmembrane region" description="Helical" evidence="8">
    <location>
        <begin position="95"/>
        <end position="119"/>
    </location>
</feature>
<feature type="transmembrane region" description="Helical" evidence="8">
    <location>
        <begin position="31"/>
        <end position="51"/>
    </location>
</feature>
<evidence type="ECO:0000256" key="8">
    <source>
        <dbReference type="RuleBase" id="RU363032"/>
    </source>
</evidence>
<keyword evidence="6 8" id="KW-0472">Membrane</keyword>
<evidence type="ECO:0000256" key="2">
    <source>
        <dbReference type="ARBA" id="ARBA00022448"/>
    </source>
</evidence>
<keyword evidence="4 8" id="KW-0812">Transmembrane</keyword>
<feature type="transmembrane region" description="Helical" evidence="8">
    <location>
        <begin position="212"/>
        <end position="237"/>
    </location>
</feature>
<dbReference type="CDD" id="cd06261">
    <property type="entry name" value="TM_PBP2"/>
    <property type="match status" value="1"/>
</dbReference>
<comment type="caution">
    <text evidence="10">The sequence shown here is derived from an EMBL/GenBank/DDBJ whole genome shotgun (WGS) entry which is preliminary data.</text>
</comment>
<dbReference type="Pfam" id="PF12911">
    <property type="entry name" value="OppC_N"/>
    <property type="match status" value="1"/>
</dbReference>
<dbReference type="EMBL" id="DSOL01000125">
    <property type="protein sequence ID" value="HEN27842.1"/>
    <property type="molecule type" value="Genomic_DNA"/>
</dbReference>
<feature type="transmembrane region" description="Helical" evidence="8">
    <location>
        <begin position="257"/>
        <end position="279"/>
    </location>
</feature>
<evidence type="ECO:0000313" key="10">
    <source>
        <dbReference type="EMBL" id="HEN27842.1"/>
    </source>
</evidence>
<comment type="similarity">
    <text evidence="7">Belongs to the binding-protein-dependent transport system permease family. OppBC subfamily.</text>
</comment>
<evidence type="ECO:0000256" key="4">
    <source>
        <dbReference type="ARBA" id="ARBA00022692"/>
    </source>
</evidence>
<dbReference type="InterPro" id="IPR000515">
    <property type="entry name" value="MetI-like"/>
</dbReference>
<evidence type="ECO:0000256" key="5">
    <source>
        <dbReference type="ARBA" id="ARBA00022989"/>
    </source>
</evidence>
<dbReference type="PANTHER" id="PTHR43386">
    <property type="entry name" value="OLIGOPEPTIDE TRANSPORT SYSTEM PERMEASE PROTEIN APPC"/>
    <property type="match status" value="1"/>
</dbReference>
<proteinExistence type="inferred from homology"/>
<evidence type="ECO:0000256" key="1">
    <source>
        <dbReference type="ARBA" id="ARBA00004651"/>
    </source>
</evidence>
<accession>A0A7C2K390</accession>
<organism evidence="10">
    <name type="scientific">candidate division WOR-3 bacterium</name>
    <dbReference type="NCBI Taxonomy" id="2052148"/>
    <lineage>
        <taxon>Bacteria</taxon>
        <taxon>Bacteria division WOR-3</taxon>
    </lineage>
</organism>
<name>A0A7C2K390_UNCW3</name>
<dbReference type="PANTHER" id="PTHR43386:SF1">
    <property type="entry name" value="D,D-DIPEPTIDE TRANSPORT SYSTEM PERMEASE PROTEIN DDPC-RELATED"/>
    <property type="match status" value="1"/>
</dbReference>
<dbReference type="Pfam" id="PF00528">
    <property type="entry name" value="BPD_transp_1"/>
    <property type="match status" value="1"/>
</dbReference>
<gene>
    <name evidence="10" type="ORF">ENQ77_04125</name>
</gene>
<dbReference type="AlphaFoldDB" id="A0A7C2K390"/>
<protein>
    <submittedName>
        <fullName evidence="10">ABC transporter permease</fullName>
    </submittedName>
</protein>
<evidence type="ECO:0000256" key="3">
    <source>
        <dbReference type="ARBA" id="ARBA00022475"/>
    </source>
</evidence>
<dbReference type="GO" id="GO:0005886">
    <property type="term" value="C:plasma membrane"/>
    <property type="evidence" value="ECO:0007669"/>
    <property type="project" value="UniProtKB-SubCell"/>
</dbReference>